<dbReference type="AlphaFoldDB" id="A0A0F9DCS2"/>
<feature type="domain" description="Helicase ATP-binding" evidence="1">
    <location>
        <begin position="1"/>
        <end position="65"/>
    </location>
</feature>
<dbReference type="SUPFAM" id="SSF52540">
    <property type="entry name" value="P-loop containing nucleoside triphosphate hydrolases"/>
    <property type="match status" value="1"/>
</dbReference>
<dbReference type="EMBL" id="LAZR01040008">
    <property type="protein sequence ID" value="KKL15591.1"/>
    <property type="molecule type" value="Genomic_DNA"/>
</dbReference>
<comment type="caution">
    <text evidence="2">The sequence shown here is derived from an EMBL/GenBank/DDBJ whole genome shotgun (WGS) entry which is preliminary data.</text>
</comment>
<organism evidence="2">
    <name type="scientific">marine sediment metagenome</name>
    <dbReference type="NCBI Taxonomy" id="412755"/>
    <lineage>
        <taxon>unclassified sequences</taxon>
        <taxon>metagenomes</taxon>
        <taxon>ecological metagenomes</taxon>
    </lineage>
</organism>
<dbReference type="InterPro" id="IPR027417">
    <property type="entry name" value="P-loop_NTPase"/>
</dbReference>
<sequence>FDLTIVDEAHKMSAYKYGDKTTKTGRYKLGEVLSRVSDNLLFLTATPHRGDPENYRLFLDLLEPGFFATNEMVQESIQNKDNPLFIRRIKEDLKDFEGKPLFLPRHVKTLYFNWEHNRQMKKSSTMICPDMSKPNTIWRLPGIRKEILLLPW</sequence>
<dbReference type="InterPro" id="IPR038718">
    <property type="entry name" value="SNF2-like_sf"/>
</dbReference>
<dbReference type="InterPro" id="IPR014001">
    <property type="entry name" value="Helicase_ATP-bd"/>
</dbReference>
<dbReference type="PROSITE" id="PS51192">
    <property type="entry name" value="HELICASE_ATP_BIND_1"/>
    <property type="match status" value="1"/>
</dbReference>
<evidence type="ECO:0000313" key="2">
    <source>
        <dbReference type="EMBL" id="KKL15591.1"/>
    </source>
</evidence>
<name>A0A0F9DCS2_9ZZZZ</name>
<feature type="non-terminal residue" evidence="2">
    <location>
        <position position="1"/>
    </location>
</feature>
<evidence type="ECO:0000259" key="1">
    <source>
        <dbReference type="PROSITE" id="PS51192"/>
    </source>
</evidence>
<reference evidence="2" key="1">
    <citation type="journal article" date="2015" name="Nature">
        <title>Complex archaea that bridge the gap between prokaryotes and eukaryotes.</title>
        <authorList>
            <person name="Spang A."/>
            <person name="Saw J.H."/>
            <person name="Jorgensen S.L."/>
            <person name="Zaremba-Niedzwiedzka K."/>
            <person name="Martijn J."/>
            <person name="Lind A.E."/>
            <person name="van Eijk R."/>
            <person name="Schleper C."/>
            <person name="Guy L."/>
            <person name="Ettema T.J."/>
        </authorList>
    </citation>
    <scope>NUCLEOTIDE SEQUENCE</scope>
</reference>
<dbReference type="Gene3D" id="3.40.50.10810">
    <property type="entry name" value="Tandem AAA-ATPase domain"/>
    <property type="match status" value="1"/>
</dbReference>
<accession>A0A0F9DCS2</accession>
<protein>
    <recommendedName>
        <fullName evidence="1">Helicase ATP-binding domain-containing protein</fullName>
    </recommendedName>
</protein>
<gene>
    <name evidence="2" type="ORF">LCGC14_2504050</name>
</gene>
<proteinExistence type="predicted"/>